<evidence type="ECO:0000313" key="1">
    <source>
        <dbReference type="EMBL" id="KAJ1365335.1"/>
    </source>
</evidence>
<name>A0AAD5QWQ3_PARTN</name>
<gene>
    <name evidence="1" type="ORF">KIN20_025605</name>
</gene>
<dbReference type="EMBL" id="JAHQIW010005240">
    <property type="protein sequence ID" value="KAJ1365335.1"/>
    <property type="molecule type" value="Genomic_DNA"/>
</dbReference>
<protein>
    <submittedName>
        <fullName evidence="1">Uncharacterized protein</fullName>
    </submittedName>
</protein>
<evidence type="ECO:0000313" key="2">
    <source>
        <dbReference type="Proteomes" id="UP001196413"/>
    </source>
</evidence>
<accession>A0AAD5QWQ3</accession>
<keyword evidence="2" id="KW-1185">Reference proteome</keyword>
<comment type="caution">
    <text evidence="1">The sequence shown here is derived from an EMBL/GenBank/DDBJ whole genome shotgun (WGS) entry which is preliminary data.</text>
</comment>
<sequence length="92" mass="10559">MGNSPSAGMNRALAESNSLRIRRQYDEITWSSFLEMIKELNKKCSRFRNENGKYICFALDKSCTDGVFWKNKARIKCFSGLINHRASAFSLV</sequence>
<dbReference type="AlphaFoldDB" id="A0AAD5QWQ3"/>
<organism evidence="1 2">
    <name type="scientific">Parelaphostrongylus tenuis</name>
    <name type="common">Meningeal worm</name>
    <dbReference type="NCBI Taxonomy" id="148309"/>
    <lineage>
        <taxon>Eukaryota</taxon>
        <taxon>Metazoa</taxon>
        <taxon>Ecdysozoa</taxon>
        <taxon>Nematoda</taxon>
        <taxon>Chromadorea</taxon>
        <taxon>Rhabditida</taxon>
        <taxon>Rhabditina</taxon>
        <taxon>Rhabditomorpha</taxon>
        <taxon>Strongyloidea</taxon>
        <taxon>Metastrongylidae</taxon>
        <taxon>Parelaphostrongylus</taxon>
    </lineage>
</organism>
<proteinExistence type="predicted"/>
<reference evidence="1" key="1">
    <citation type="submission" date="2021-06" db="EMBL/GenBank/DDBJ databases">
        <title>Parelaphostrongylus tenuis whole genome reference sequence.</title>
        <authorList>
            <person name="Garwood T.J."/>
            <person name="Larsen P.A."/>
            <person name="Fountain-Jones N.M."/>
            <person name="Garbe J.R."/>
            <person name="Macchietto M.G."/>
            <person name="Kania S.A."/>
            <person name="Gerhold R.W."/>
            <person name="Richards J.E."/>
            <person name="Wolf T.M."/>
        </authorList>
    </citation>
    <scope>NUCLEOTIDE SEQUENCE</scope>
    <source>
        <strain evidence="1">MNPRO001-30</strain>
        <tissue evidence="1">Meninges</tissue>
    </source>
</reference>
<dbReference type="Proteomes" id="UP001196413">
    <property type="component" value="Unassembled WGS sequence"/>
</dbReference>